<keyword evidence="1" id="KW-0805">Transcription regulation</keyword>
<dbReference type="Pfam" id="PF00440">
    <property type="entry name" value="TetR_N"/>
    <property type="match status" value="1"/>
</dbReference>
<dbReference type="Gene3D" id="1.10.10.60">
    <property type="entry name" value="Homeodomain-like"/>
    <property type="match status" value="1"/>
</dbReference>
<organism evidence="6 7">
    <name type="scientific">Uliginosibacterium silvisoli</name>
    <dbReference type="NCBI Taxonomy" id="3114758"/>
    <lineage>
        <taxon>Bacteria</taxon>
        <taxon>Pseudomonadati</taxon>
        <taxon>Pseudomonadota</taxon>
        <taxon>Betaproteobacteria</taxon>
        <taxon>Rhodocyclales</taxon>
        <taxon>Zoogloeaceae</taxon>
        <taxon>Uliginosibacterium</taxon>
    </lineage>
</organism>
<evidence type="ECO:0000256" key="3">
    <source>
        <dbReference type="ARBA" id="ARBA00023163"/>
    </source>
</evidence>
<keyword evidence="3" id="KW-0804">Transcription</keyword>
<feature type="domain" description="HTH tetR-type" evidence="5">
    <location>
        <begin position="9"/>
        <end position="69"/>
    </location>
</feature>
<keyword evidence="7" id="KW-1185">Reference proteome</keyword>
<dbReference type="InterPro" id="IPR009057">
    <property type="entry name" value="Homeodomain-like_sf"/>
</dbReference>
<dbReference type="InterPro" id="IPR001647">
    <property type="entry name" value="HTH_TetR"/>
</dbReference>
<dbReference type="RefSeq" id="WP_327597440.1">
    <property type="nucleotide sequence ID" value="NZ_JAYXHS010000001.1"/>
</dbReference>
<accession>A0ABU6JYH0</accession>
<comment type="caution">
    <text evidence="6">The sequence shown here is derived from an EMBL/GenBank/DDBJ whole genome shotgun (WGS) entry which is preliminary data.</text>
</comment>
<evidence type="ECO:0000256" key="4">
    <source>
        <dbReference type="PROSITE-ProRule" id="PRU00335"/>
    </source>
</evidence>
<evidence type="ECO:0000256" key="2">
    <source>
        <dbReference type="ARBA" id="ARBA00023125"/>
    </source>
</evidence>
<proteinExistence type="predicted"/>
<dbReference type="Proteomes" id="UP001331561">
    <property type="component" value="Unassembled WGS sequence"/>
</dbReference>
<dbReference type="PRINTS" id="PR00455">
    <property type="entry name" value="HTHTETR"/>
</dbReference>
<reference evidence="6 7" key="1">
    <citation type="submission" date="2024-01" db="EMBL/GenBank/DDBJ databases">
        <title>Uliginosibacterium soil sp. nov.</title>
        <authorList>
            <person name="Lv Y."/>
        </authorList>
    </citation>
    <scope>NUCLEOTIDE SEQUENCE [LARGE SCALE GENOMIC DNA]</scope>
    <source>
        <strain evidence="6 7">H3</strain>
    </source>
</reference>
<dbReference type="InterPro" id="IPR036271">
    <property type="entry name" value="Tet_transcr_reg_TetR-rel_C_sf"/>
</dbReference>
<dbReference type="EMBL" id="JAYXHS010000001">
    <property type="protein sequence ID" value="MEC5384462.1"/>
    <property type="molecule type" value="Genomic_DNA"/>
</dbReference>
<gene>
    <name evidence="6" type="ORF">VVD49_01935</name>
</gene>
<dbReference type="PROSITE" id="PS50977">
    <property type="entry name" value="HTH_TETR_2"/>
    <property type="match status" value="1"/>
</dbReference>
<evidence type="ECO:0000259" key="5">
    <source>
        <dbReference type="PROSITE" id="PS50977"/>
    </source>
</evidence>
<feature type="DNA-binding region" description="H-T-H motif" evidence="4">
    <location>
        <begin position="32"/>
        <end position="51"/>
    </location>
</feature>
<evidence type="ECO:0000256" key="1">
    <source>
        <dbReference type="ARBA" id="ARBA00023015"/>
    </source>
</evidence>
<evidence type="ECO:0000313" key="7">
    <source>
        <dbReference type="Proteomes" id="UP001331561"/>
    </source>
</evidence>
<dbReference type="SUPFAM" id="SSF48498">
    <property type="entry name" value="Tetracyclin repressor-like, C-terminal domain"/>
    <property type="match status" value="1"/>
</dbReference>
<evidence type="ECO:0000313" key="6">
    <source>
        <dbReference type="EMBL" id="MEC5384462.1"/>
    </source>
</evidence>
<protein>
    <submittedName>
        <fullName evidence="6">TetR family transcriptional regulator</fullName>
    </submittedName>
</protein>
<sequence>MRVSKEQAAENRERILDMAAKLFRERGFDGIGVADLMKSAGLTHGGFYGHFKSKEDLMAQAAARAVDASLAGWNEVVASAGEGALAAYVDFYTSPAHRDEPGAGCIMAALGAESARQVAPVRHALTEGVKRLFEGLSRVVPGRSAAARREKAIVTFASLVGAMVLARVVDDETLSEEILQVVGSTAKR</sequence>
<dbReference type="PANTHER" id="PTHR47506">
    <property type="entry name" value="TRANSCRIPTIONAL REGULATORY PROTEIN"/>
    <property type="match status" value="1"/>
</dbReference>
<dbReference type="SUPFAM" id="SSF46689">
    <property type="entry name" value="Homeodomain-like"/>
    <property type="match status" value="1"/>
</dbReference>
<name>A0ABU6JYH0_9RHOO</name>
<dbReference type="PANTHER" id="PTHR47506:SF7">
    <property type="entry name" value="TRANSCRIPTIONAL REGULATORY PROTEIN"/>
    <property type="match status" value="1"/>
</dbReference>
<dbReference type="Gene3D" id="1.10.357.10">
    <property type="entry name" value="Tetracycline Repressor, domain 2"/>
    <property type="match status" value="1"/>
</dbReference>
<keyword evidence="2 4" id="KW-0238">DNA-binding</keyword>